<protein>
    <recommendedName>
        <fullName evidence="9">Holliday junction branch migration complex subunit RuvB</fullName>
        <ecNumber evidence="9">3.6.4.-</ecNumber>
    </recommendedName>
</protein>
<dbReference type="GO" id="GO:0006310">
    <property type="term" value="P:DNA recombination"/>
    <property type="evidence" value="ECO:0007669"/>
    <property type="project" value="UniProtKB-UniRule"/>
</dbReference>
<dbReference type="GO" id="GO:0000400">
    <property type="term" value="F:four-way junction DNA binding"/>
    <property type="evidence" value="ECO:0007669"/>
    <property type="project" value="UniProtKB-UniRule"/>
</dbReference>
<keyword evidence="5 9" id="KW-0067">ATP-binding</keyword>
<evidence type="ECO:0000256" key="5">
    <source>
        <dbReference type="ARBA" id="ARBA00022840"/>
    </source>
</evidence>
<keyword evidence="7 9" id="KW-0233">DNA recombination</keyword>
<gene>
    <name evidence="9" type="primary">ruvB</name>
    <name evidence="11" type="ORF">A6M21_04345</name>
</gene>
<evidence type="ECO:0000256" key="6">
    <source>
        <dbReference type="ARBA" id="ARBA00023125"/>
    </source>
</evidence>
<keyword evidence="12" id="KW-1185">Reference proteome</keyword>
<dbReference type="GO" id="GO:0016887">
    <property type="term" value="F:ATP hydrolysis activity"/>
    <property type="evidence" value="ECO:0007669"/>
    <property type="project" value="RHEA"/>
</dbReference>
<comment type="similarity">
    <text evidence="9">Belongs to the RuvB family.</text>
</comment>
<dbReference type="SMART" id="SM00382">
    <property type="entry name" value="AAA"/>
    <property type="match status" value="1"/>
</dbReference>
<dbReference type="RefSeq" id="WP_066666476.1">
    <property type="nucleotide sequence ID" value="NZ_LYVF01000047.1"/>
</dbReference>
<comment type="catalytic activity">
    <reaction evidence="9">
        <text>ATP + H2O = ADP + phosphate + H(+)</text>
        <dbReference type="Rhea" id="RHEA:13065"/>
        <dbReference type="ChEBI" id="CHEBI:15377"/>
        <dbReference type="ChEBI" id="CHEBI:15378"/>
        <dbReference type="ChEBI" id="CHEBI:30616"/>
        <dbReference type="ChEBI" id="CHEBI:43474"/>
        <dbReference type="ChEBI" id="CHEBI:456216"/>
    </reaction>
</comment>
<dbReference type="Gene3D" id="1.10.8.60">
    <property type="match status" value="1"/>
</dbReference>
<feature type="binding site" evidence="9">
    <location>
        <begin position="129"/>
        <end position="131"/>
    </location>
    <ligand>
        <name>ATP</name>
        <dbReference type="ChEBI" id="CHEBI:30616"/>
    </ligand>
</feature>
<dbReference type="InterPro" id="IPR003593">
    <property type="entry name" value="AAA+_ATPase"/>
</dbReference>
<feature type="binding site" evidence="9">
    <location>
        <position position="22"/>
    </location>
    <ligand>
        <name>ATP</name>
        <dbReference type="ChEBI" id="CHEBI:30616"/>
    </ligand>
</feature>
<proteinExistence type="inferred from homology"/>
<dbReference type="GO" id="GO:0006281">
    <property type="term" value="P:DNA repair"/>
    <property type="evidence" value="ECO:0007669"/>
    <property type="project" value="UniProtKB-UniRule"/>
</dbReference>
<dbReference type="Gene3D" id="3.40.50.300">
    <property type="entry name" value="P-loop containing nucleotide triphosphate hydrolases"/>
    <property type="match status" value="1"/>
</dbReference>
<dbReference type="AlphaFoldDB" id="A0A1B7LHG7"/>
<comment type="domain">
    <text evidence="9">Has 3 domains, the large (RuvB-L) and small ATPase (RuvB-S) domains and the C-terminal head (RuvB-H) domain. The head domain binds DNA, while the ATPase domains jointly bind ATP, ADP or are empty depending on the state of the subunit in the translocation cycle. During a single DNA translocation step the structure of each domain remains the same, but their relative positions change.</text>
</comment>
<feature type="binding site" evidence="9">
    <location>
        <position position="311"/>
    </location>
    <ligand>
        <name>DNA</name>
        <dbReference type="ChEBI" id="CHEBI:16991"/>
    </ligand>
</feature>
<dbReference type="InterPro" id="IPR004605">
    <property type="entry name" value="DNA_helicase_Holl-junc_RuvB"/>
</dbReference>
<name>A0A1B7LHG7_9FIRM</name>
<dbReference type="PANTHER" id="PTHR42848:SF1">
    <property type="entry name" value="HOLLIDAY JUNCTION BRANCH MIGRATION COMPLEX SUBUNIT RUVB"/>
    <property type="match status" value="1"/>
</dbReference>
<feature type="binding site" evidence="9">
    <location>
        <position position="172"/>
    </location>
    <ligand>
        <name>ATP</name>
        <dbReference type="ChEBI" id="CHEBI:30616"/>
    </ligand>
</feature>
<evidence type="ECO:0000256" key="9">
    <source>
        <dbReference type="HAMAP-Rule" id="MF_00016"/>
    </source>
</evidence>
<dbReference type="Pfam" id="PF05496">
    <property type="entry name" value="RuvB_N"/>
    <property type="match status" value="1"/>
</dbReference>
<feature type="binding site" evidence="9">
    <location>
        <position position="219"/>
    </location>
    <ligand>
        <name>ATP</name>
        <dbReference type="ChEBI" id="CHEBI:30616"/>
    </ligand>
</feature>
<keyword evidence="2 9" id="KW-0547">Nucleotide-binding</keyword>
<dbReference type="Pfam" id="PF17864">
    <property type="entry name" value="AAA_lid_4"/>
    <property type="match status" value="1"/>
</dbReference>
<dbReference type="GO" id="GO:0005524">
    <property type="term" value="F:ATP binding"/>
    <property type="evidence" value="ECO:0007669"/>
    <property type="project" value="UniProtKB-UniRule"/>
</dbReference>
<dbReference type="EC" id="3.6.4.-" evidence="9"/>
<keyword evidence="4 9" id="KW-0378">Hydrolase</keyword>
<keyword evidence="1 9" id="KW-0963">Cytoplasm</keyword>
<dbReference type="PANTHER" id="PTHR42848">
    <property type="match status" value="1"/>
</dbReference>
<comment type="subunit">
    <text evidence="9">Homohexamer. Forms an RuvA(8)-RuvB(12)-Holliday junction (HJ) complex. HJ DNA is sandwiched between 2 RuvA tetramers; dsDNA enters through RuvA and exits via RuvB. An RuvB hexamer assembles on each DNA strand where it exits the tetramer. Each RuvB hexamer is contacted by two RuvA subunits (via domain III) on 2 adjacent RuvB subunits; this complex drives branch migration. In the full resolvosome a probable DNA-RuvA(4)-RuvB(12)-RuvC(2) complex forms which resolves the HJ.</text>
</comment>
<evidence type="ECO:0000256" key="7">
    <source>
        <dbReference type="ARBA" id="ARBA00023172"/>
    </source>
</evidence>
<keyword evidence="8 9" id="KW-0234">DNA repair</keyword>
<accession>A0A1B7LHG7</accession>
<feature type="binding site" evidence="9">
    <location>
        <position position="21"/>
    </location>
    <ligand>
        <name>ATP</name>
        <dbReference type="ChEBI" id="CHEBI:30616"/>
    </ligand>
</feature>
<evidence type="ECO:0000256" key="8">
    <source>
        <dbReference type="ARBA" id="ARBA00023204"/>
    </source>
</evidence>
<dbReference type="NCBIfam" id="NF000868">
    <property type="entry name" value="PRK00080.1"/>
    <property type="match status" value="1"/>
</dbReference>
<dbReference type="SUPFAM" id="SSF52540">
    <property type="entry name" value="P-loop containing nucleoside triphosphate hydrolases"/>
    <property type="match status" value="1"/>
</dbReference>
<evidence type="ECO:0000313" key="11">
    <source>
        <dbReference type="EMBL" id="OAT85736.1"/>
    </source>
</evidence>
<dbReference type="InterPro" id="IPR008824">
    <property type="entry name" value="RuvB-like_N"/>
</dbReference>
<reference evidence="11 12" key="1">
    <citation type="submission" date="2016-04" db="EMBL/GenBank/DDBJ databases">
        <authorList>
            <person name="Evans L.H."/>
            <person name="Alamgir A."/>
            <person name="Owens N."/>
            <person name="Weber N.D."/>
            <person name="Virtaneva K."/>
            <person name="Barbian K."/>
            <person name="Babar A."/>
            <person name="Rosenke K."/>
        </authorList>
    </citation>
    <scope>NUCLEOTIDE SEQUENCE [LARGE SCALE GENOMIC DNA]</scope>
    <source>
        <strain evidence="11 12">LMa1</strain>
    </source>
</reference>
<keyword evidence="6 9" id="KW-0238">DNA-binding</keyword>
<dbReference type="InterPro" id="IPR036388">
    <property type="entry name" value="WH-like_DNA-bd_sf"/>
</dbReference>
<comment type="caution">
    <text evidence="9">Lacks conserved residue(s) required for the propagation of feature annotation.</text>
</comment>
<feature type="region of interest" description="Head domain (RuvB-H)" evidence="9">
    <location>
        <begin position="256"/>
        <end position="341"/>
    </location>
</feature>
<dbReference type="HAMAP" id="MF_00016">
    <property type="entry name" value="DNA_HJ_migration_RuvB"/>
    <property type="match status" value="1"/>
</dbReference>
<dbReference type="Pfam" id="PF05491">
    <property type="entry name" value="WHD_RuvB"/>
    <property type="match status" value="1"/>
</dbReference>
<feature type="region of interest" description="Small ATPAse domain (RuvB-S)" evidence="9">
    <location>
        <begin position="183"/>
        <end position="253"/>
    </location>
</feature>
<dbReference type="InterPro" id="IPR041445">
    <property type="entry name" value="AAA_lid_4"/>
</dbReference>
<dbReference type="InterPro" id="IPR027417">
    <property type="entry name" value="P-loop_NTPase"/>
</dbReference>
<dbReference type="CDD" id="cd00009">
    <property type="entry name" value="AAA"/>
    <property type="match status" value="1"/>
</dbReference>
<evidence type="ECO:0000313" key="12">
    <source>
        <dbReference type="Proteomes" id="UP000078532"/>
    </source>
</evidence>
<sequence length="341" mass="37504">MEERLLSAAFREEDGELDNNLRPRRLTEFIGQEKLRESLDIFIRAALERREALDHVLLFGPPGLGKTTLAGIIANELGVNIRITSGPAIERPGDLAAVLTNLSAGDVLFIDEVHRLSRPVEEVLYPAMEDFALDIVIGKGPGARSIRLDLPRFTLIGATTRAGLLTSPLRDRFGVISRLDYYRQEDLVLIVSRAAGIFKVSLEEDGAAEIARRARGTPRVANRLLKRVRDYAQVRAGGVITGNVAVEALEFLEVDPLGLDQTDRRLLYTIIEKFNGGPVGLDTLAAATGEEPGTLEDVFEPYLLQTGLLARTPRGRVATVRAYRHLGLPVNGQAEQQALWK</sequence>
<evidence type="ECO:0000256" key="3">
    <source>
        <dbReference type="ARBA" id="ARBA00022763"/>
    </source>
</evidence>
<evidence type="ECO:0000256" key="1">
    <source>
        <dbReference type="ARBA" id="ARBA00022490"/>
    </source>
</evidence>
<dbReference type="SUPFAM" id="SSF46785">
    <property type="entry name" value="Winged helix' DNA-binding domain"/>
    <property type="match status" value="1"/>
</dbReference>
<dbReference type="InterPro" id="IPR036390">
    <property type="entry name" value="WH_DNA-bd_sf"/>
</dbReference>
<keyword evidence="3 9" id="KW-0227">DNA damage</keyword>
<evidence type="ECO:0000256" key="4">
    <source>
        <dbReference type="ARBA" id="ARBA00022801"/>
    </source>
</evidence>
<dbReference type="NCBIfam" id="TIGR00635">
    <property type="entry name" value="ruvB"/>
    <property type="match status" value="1"/>
</dbReference>
<evidence type="ECO:0000256" key="2">
    <source>
        <dbReference type="ARBA" id="ARBA00022741"/>
    </source>
</evidence>
<feature type="binding site" evidence="9">
    <location>
        <position position="63"/>
    </location>
    <ligand>
        <name>ATP</name>
        <dbReference type="ChEBI" id="CHEBI:30616"/>
    </ligand>
</feature>
<dbReference type="InterPro" id="IPR008823">
    <property type="entry name" value="RuvB_wg_C"/>
</dbReference>
<feature type="binding site" evidence="9">
    <location>
        <position position="67"/>
    </location>
    <ligand>
        <name>ATP</name>
        <dbReference type="ChEBI" id="CHEBI:30616"/>
    </ligand>
</feature>
<feature type="binding site" evidence="9">
    <location>
        <position position="316"/>
    </location>
    <ligand>
        <name>DNA</name>
        <dbReference type="ChEBI" id="CHEBI:16991"/>
    </ligand>
</feature>
<organism evidence="11 12">
    <name type="scientific">Desulfotomaculum copahuensis</name>
    <dbReference type="NCBI Taxonomy" id="1838280"/>
    <lineage>
        <taxon>Bacteria</taxon>
        <taxon>Bacillati</taxon>
        <taxon>Bacillota</taxon>
        <taxon>Clostridia</taxon>
        <taxon>Eubacteriales</taxon>
        <taxon>Desulfotomaculaceae</taxon>
        <taxon>Desulfotomaculum</taxon>
    </lineage>
</organism>
<comment type="subcellular location">
    <subcellularLocation>
        <location evidence="9">Cytoplasm</location>
    </subcellularLocation>
</comment>
<dbReference type="Proteomes" id="UP000078532">
    <property type="component" value="Unassembled WGS sequence"/>
</dbReference>
<dbReference type="GO" id="GO:0009378">
    <property type="term" value="F:four-way junction helicase activity"/>
    <property type="evidence" value="ECO:0007669"/>
    <property type="project" value="InterPro"/>
</dbReference>
<dbReference type="STRING" id="1838280.A6M21_04345"/>
<comment type="function">
    <text evidence="9">The RuvA-RuvB-RuvC complex processes Holliday junction (HJ) DNA during genetic recombination and DNA repair, while the RuvA-RuvB complex plays an important role in the rescue of blocked DNA replication forks via replication fork reversal (RFR). RuvA specifically binds to HJ cruciform DNA, conferring on it an open structure. The RuvB hexamer acts as an ATP-dependent pump, pulling dsDNA into and through the RuvAB complex. RuvB forms 2 homohexamers on either side of HJ DNA bound by 1 or 2 RuvA tetramers; 4 subunits per hexamer contact DNA at a time. Coordinated motions by a converter formed by DNA-disengaged RuvB subunits stimulates ATP hydrolysis and nucleotide exchange. Immobilization of the converter enables RuvB to convert the ATP-contained energy into a lever motion, pulling 2 nucleotides of DNA out of the RuvA tetramer per ATP hydrolyzed, thus driving DNA branch migration. The RuvB motors rotate together with the DNA substrate, which together with the progressing nucleotide cycle form the mechanistic basis for DNA recombination by continuous HJ branch migration. Branch migration allows RuvC to scan DNA until it finds its consensus sequence, where it cleaves and resolves cruciform DNA.</text>
</comment>
<comment type="caution">
    <text evidence="11">The sequence shown here is derived from an EMBL/GenBank/DDBJ whole genome shotgun (WGS) entry which is preliminary data.</text>
</comment>
<feature type="binding site" evidence="9">
    <location>
        <position position="67"/>
    </location>
    <ligand>
        <name>Mg(2+)</name>
        <dbReference type="ChEBI" id="CHEBI:18420"/>
    </ligand>
</feature>
<dbReference type="EMBL" id="LYVF01000047">
    <property type="protein sequence ID" value="OAT85736.1"/>
    <property type="molecule type" value="Genomic_DNA"/>
</dbReference>
<dbReference type="OrthoDB" id="9804478at2"/>
<dbReference type="Gene3D" id="1.10.10.10">
    <property type="entry name" value="Winged helix-like DNA-binding domain superfamily/Winged helix DNA-binding domain"/>
    <property type="match status" value="1"/>
</dbReference>
<feature type="binding site" evidence="9">
    <location>
        <position position="68"/>
    </location>
    <ligand>
        <name>ATP</name>
        <dbReference type="ChEBI" id="CHEBI:30616"/>
    </ligand>
</feature>
<dbReference type="GO" id="GO:0005737">
    <property type="term" value="C:cytoplasm"/>
    <property type="evidence" value="ECO:0007669"/>
    <property type="project" value="UniProtKB-SubCell"/>
</dbReference>
<feature type="domain" description="AAA+ ATPase" evidence="10">
    <location>
        <begin position="52"/>
        <end position="183"/>
    </location>
</feature>
<feature type="binding site" evidence="9">
    <location>
        <position position="66"/>
    </location>
    <ligand>
        <name>ATP</name>
        <dbReference type="ChEBI" id="CHEBI:30616"/>
    </ligand>
</feature>
<dbReference type="GO" id="GO:0048476">
    <property type="term" value="C:Holliday junction resolvase complex"/>
    <property type="evidence" value="ECO:0007669"/>
    <property type="project" value="UniProtKB-UniRule"/>
</dbReference>
<keyword evidence="11" id="KW-0347">Helicase</keyword>
<evidence type="ECO:0000259" key="10">
    <source>
        <dbReference type="SMART" id="SM00382"/>
    </source>
</evidence>
<feature type="region of interest" description="Large ATPase domain (RuvB-L)" evidence="9">
    <location>
        <begin position="2"/>
        <end position="182"/>
    </location>
</feature>
<feature type="binding site" evidence="9">
    <location>
        <position position="182"/>
    </location>
    <ligand>
        <name>ATP</name>
        <dbReference type="ChEBI" id="CHEBI:30616"/>
    </ligand>
</feature>